<reference evidence="2 3" key="1">
    <citation type="submission" date="2019-07" db="EMBL/GenBank/DDBJ databases">
        <title>Sphingomonas solaris sp. nov., isolated from a solar panel from Boston, Massachusetts.</title>
        <authorList>
            <person name="Tanner K."/>
            <person name="Pascual J."/>
            <person name="Mancuso C."/>
            <person name="Pereto J."/>
            <person name="Khalil A."/>
            <person name="Vilanova C."/>
        </authorList>
    </citation>
    <scope>NUCLEOTIDE SEQUENCE [LARGE SCALE GENOMIC DNA]</scope>
    <source>
        <strain evidence="2 3">R4DWN</strain>
    </source>
</reference>
<comment type="similarity">
    <text evidence="1">Belongs to the cytochrome P450 family.</text>
</comment>
<dbReference type="OrthoDB" id="5522954at2"/>
<evidence type="ECO:0000313" key="3">
    <source>
        <dbReference type="Proteomes" id="UP000318681"/>
    </source>
</evidence>
<dbReference type="EMBL" id="VNIM01000040">
    <property type="protein sequence ID" value="TVV73909.1"/>
    <property type="molecule type" value="Genomic_DNA"/>
</dbReference>
<dbReference type="InterPro" id="IPR036396">
    <property type="entry name" value="Cyt_P450_sf"/>
</dbReference>
<evidence type="ECO:0000256" key="1">
    <source>
        <dbReference type="ARBA" id="ARBA00010617"/>
    </source>
</evidence>
<dbReference type="InterPro" id="IPR002397">
    <property type="entry name" value="Cyt_P450_B"/>
</dbReference>
<dbReference type="PANTHER" id="PTHR46696:SF3">
    <property type="entry name" value="PULCHERRIMINIC ACID SYNTHASE"/>
    <property type="match status" value="1"/>
</dbReference>
<protein>
    <submittedName>
        <fullName evidence="2">Cytochrome P450</fullName>
    </submittedName>
</protein>
<evidence type="ECO:0000313" key="2">
    <source>
        <dbReference type="EMBL" id="TVV73909.1"/>
    </source>
</evidence>
<dbReference type="Proteomes" id="UP000318681">
    <property type="component" value="Unassembled WGS sequence"/>
</dbReference>
<dbReference type="PRINTS" id="PR00359">
    <property type="entry name" value="BP450"/>
</dbReference>
<name>A0A558R3G3_9SPHN</name>
<sequence length="415" mass="45234">MCARQDRTQPARSSVGSVIPTTRLDIMSEAVAADPWPTLRALREQGPVVWHETYGRWLVTTDRAVRKVATNFARFTVEGTVVEEMFGADAFISMDDRRRHDDLRNVWAEAFRKQGLDRLRPAVERIVAGLMAPVAARLNDGEAVDLSQTLCRPIPTLVIALLMGVPDEALPDIVRWSDAMAAGGTTYLSETEAARARIAREAAKQGLADYLLALIAARRVRPGDDLVSVLVHAPAGAALPDDQLVQNLRQLLFAGNETTAKWLAHIFVTYGERGDTRRALVADRTLIPPANDEVMRWQGVVGTIVRRVRGGPIELAGVELADGAALTCLLAAANRDPDRYDDPDRFDLHRPARPNLGFGVGFHNCLGSVLAKMEAEIGVNALLDAEPDYAVAAPYAYSSVPMRGPMPVVVAHDRG</sequence>
<comment type="caution">
    <text evidence="2">The sequence shown here is derived from an EMBL/GenBank/DDBJ whole genome shotgun (WGS) entry which is preliminary data.</text>
</comment>
<keyword evidence="3" id="KW-1185">Reference proteome</keyword>
<dbReference type="GO" id="GO:0020037">
    <property type="term" value="F:heme binding"/>
    <property type="evidence" value="ECO:0007669"/>
    <property type="project" value="InterPro"/>
</dbReference>
<dbReference type="GO" id="GO:0016705">
    <property type="term" value="F:oxidoreductase activity, acting on paired donors, with incorporation or reduction of molecular oxygen"/>
    <property type="evidence" value="ECO:0007669"/>
    <property type="project" value="InterPro"/>
</dbReference>
<dbReference type="GO" id="GO:0005506">
    <property type="term" value="F:iron ion binding"/>
    <property type="evidence" value="ECO:0007669"/>
    <property type="project" value="InterPro"/>
</dbReference>
<dbReference type="GO" id="GO:0004497">
    <property type="term" value="F:monooxygenase activity"/>
    <property type="evidence" value="ECO:0007669"/>
    <property type="project" value="InterPro"/>
</dbReference>
<dbReference type="SUPFAM" id="SSF48264">
    <property type="entry name" value="Cytochrome P450"/>
    <property type="match status" value="1"/>
</dbReference>
<proteinExistence type="inferred from homology"/>
<dbReference type="PANTHER" id="PTHR46696">
    <property type="entry name" value="P450, PUTATIVE (EUROFUNG)-RELATED"/>
    <property type="match status" value="1"/>
</dbReference>
<dbReference type="InterPro" id="IPR001128">
    <property type="entry name" value="Cyt_P450"/>
</dbReference>
<gene>
    <name evidence="2" type="ORF">FOY91_11175</name>
</gene>
<organism evidence="2 3">
    <name type="scientific">Alterirhizorhabdus solaris</name>
    <dbReference type="NCBI Taxonomy" id="2529389"/>
    <lineage>
        <taxon>Bacteria</taxon>
        <taxon>Pseudomonadati</taxon>
        <taxon>Pseudomonadota</taxon>
        <taxon>Alphaproteobacteria</taxon>
        <taxon>Sphingomonadales</taxon>
        <taxon>Rhizorhabdaceae</taxon>
        <taxon>Alterirhizorhabdus</taxon>
    </lineage>
</organism>
<dbReference type="AlphaFoldDB" id="A0A558R3G3"/>
<dbReference type="Pfam" id="PF00067">
    <property type="entry name" value="p450"/>
    <property type="match status" value="1"/>
</dbReference>
<dbReference type="Gene3D" id="1.10.630.10">
    <property type="entry name" value="Cytochrome P450"/>
    <property type="match status" value="1"/>
</dbReference>
<accession>A0A558R3G3</accession>